<comment type="miscellaneous">
    <text evidence="1">Reaction is initiated by nucleophilic attack of cysteine at the double bond, yielding a covalent succinylcysteine-like intermediate.</text>
</comment>
<dbReference type="PANTHER" id="PTHR40267:SF1">
    <property type="entry name" value="BLR3294 PROTEIN"/>
    <property type="match status" value="1"/>
</dbReference>
<dbReference type="HAMAP" id="MF_00943">
    <property type="entry name" value="Maleate_isomerase"/>
    <property type="match status" value="1"/>
</dbReference>
<protein>
    <recommendedName>
        <fullName evidence="1">Maleate isomerase</fullName>
        <ecNumber evidence="1">5.2.1.1</ecNumber>
    </recommendedName>
    <alternativeName>
        <fullName evidence="1">Maleate cis-trans isomerase</fullName>
    </alternativeName>
</protein>
<comment type="catalytic activity">
    <reaction evidence="1">
        <text>maleate = fumarate</text>
        <dbReference type="Rhea" id="RHEA:13169"/>
        <dbReference type="ChEBI" id="CHEBI:29806"/>
        <dbReference type="ChEBI" id="CHEBI:30780"/>
        <dbReference type="EC" id="5.2.1.1"/>
    </reaction>
</comment>
<dbReference type="Gene3D" id="3.40.50.12500">
    <property type="match status" value="1"/>
</dbReference>
<organism evidence="2 3">
    <name type="scientific">Paraburkholderia steynii</name>
    <dbReference type="NCBI Taxonomy" id="1245441"/>
    <lineage>
        <taxon>Bacteria</taxon>
        <taxon>Pseudomonadati</taxon>
        <taxon>Pseudomonadota</taxon>
        <taxon>Betaproteobacteria</taxon>
        <taxon>Burkholderiales</taxon>
        <taxon>Burkholderiaceae</taxon>
        <taxon>Paraburkholderia</taxon>
    </lineage>
</organism>
<keyword evidence="3" id="KW-1185">Reference proteome</keyword>
<dbReference type="PIRSF" id="PIRSF015736">
    <property type="entry name" value="MI"/>
    <property type="match status" value="1"/>
</dbReference>
<comment type="subunit">
    <text evidence="1">Homodimer.</text>
</comment>
<dbReference type="EC" id="5.2.1.1" evidence="1"/>
<dbReference type="Proteomes" id="UP000198900">
    <property type="component" value="Unassembled WGS sequence"/>
</dbReference>
<dbReference type="EMBL" id="FNDI01000019">
    <property type="protein sequence ID" value="SDI56891.1"/>
    <property type="molecule type" value="Genomic_DNA"/>
</dbReference>
<sequence>MRKIYRVGQIVPSSNTTMETEIPAMFRAREGIRPERFTFHSSRMRMKKVTKDELAAMNLEGRRCAAELADARVDIMSTACLVAIMSMGPGYHRESEMELAEVARQNECFAPVMTSAGALVEGLKKMEAKRISLMAPYMRPLTDLVVDYIENEGIEVIDSVCFEIPDNLEVGRRDPMQLLSDVKRLNTEGADVVVASACVQMPSLPAIQRIEDLLGIRTVSTAVCTVRGMLDRLELEPVVPGAGALLAGG</sequence>
<proteinExistence type="inferred from homology"/>
<feature type="active site" description="Proton donor" evidence="1">
    <location>
        <position position="198"/>
    </location>
</feature>
<dbReference type="RefSeq" id="WP_091784424.1">
    <property type="nucleotide sequence ID" value="NZ_FNDI01000019.1"/>
</dbReference>
<dbReference type="InterPro" id="IPR053714">
    <property type="entry name" value="Iso_Racemase_Enz_sf"/>
</dbReference>
<comment type="function">
    <text evidence="1">Catalyzes cis-trans isomerization of the C2-C3 double bond in maleate to yield fumarate.</text>
</comment>
<comment type="similarity">
    <text evidence="1">Belongs to the maleate isomerase family.</text>
</comment>
<dbReference type="InterPro" id="IPR026286">
    <property type="entry name" value="MaiA/AMDase"/>
</dbReference>
<dbReference type="Pfam" id="PF17645">
    <property type="entry name" value="Amdase"/>
    <property type="match status" value="1"/>
</dbReference>
<feature type="binding site" evidence="1">
    <location>
        <position position="137"/>
    </location>
    <ligand>
        <name>substrate</name>
    </ligand>
</feature>
<feature type="binding site" evidence="1">
    <location>
        <position position="167"/>
    </location>
    <ligand>
        <name>substrate</name>
    </ligand>
</feature>
<dbReference type="InterPro" id="IPR028615">
    <property type="entry name" value="Maleate_isomerase"/>
</dbReference>
<reference evidence="2" key="1">
    <citation type="submission" date="2016-10" db="EMBL/GenBank/DDBJ databases">
        <authorList>
            <person name="Varghese N."/>
            <person name="Submissions S."/>
        </authorList>
    </citation>
    <scope>NUCLEOTIDE SEQUENCE [LARGE SCALE GENOMIC DNA]</scope>
    <source>
        <strain evidence="2">YR281</strain>
    </source>
</reference>
<keyword evidence="1 2" id="KW-0413">Isomerase</keyword>
<feature type="binding site" evidence="1">
    <location>
        <begin position="80"/>
        <end position="82"/>
    </location>
    <ligand>
        <name>substrate</name>
    </ligand>
</feature>
<feature type="modified residue" description="S-(2-succinyl)cysteine" evidence="1">
    <location>
        <position position="80"/>
    </location>
</feature>
<dbReference type="AlphaFoldDB" id="A0A7Z7BCL4"/>
<comment type="caution">
    <text evidence="2">The sequence shown here is derived from an EMBL/GenBank/DDBJ whole genome shotgun (WGS) entry which is preliminary data.</text>
</comment>
<feature type="active site" description="Nucleophile" evidence="1">
    <location>
        <position position="80"/>
    </location>
</feature>
<evidence type="ECO:0000313" key="2">
    <source>
        <dbReference type="EMBL" id="SDI56891.1"/>
    </source>
</evidence>
<dbReference type="PANTHER" id="PTHR40267">
    <property type="entry name" value="BLR3294 PROTEIN"/>
    <property type="match status" value="1"/>
</dbReference>
<name>A0A7Z7BCL4_9BURK</name>
<feature type="binding site" evidence="1">
    <location>
        <begin position="199"/>
        <end position="200"/>
    </location>
    <ligand>
        <name>substrate</name>
    </ligand>
</feature>
<gene>
    <name evidence="1" type="primary">maiA</name>
    <name evidence="2" type="ORF">SAMN04487926_11996</name>
</gene>
<evidence type="ECO:0000313" key="3">
    <source>
        <dbReference type="Proteomes" id="UP000198900"/>
    </source>
</evidence>
<dbReference type="GO" id="GO:0050076">
    <property type="term" value="F:maleate isomerase activity"/>
    <property type="evidence" value="ECO:0007669"/>
    <property type="project" value="UniProtKB-UniRule"/>
</dbReference>
<accession>A0A7Z7BCL4</accession>
<feature type="binding site" evidence="1">
    <location>
        <position position="15"/>
    </location>
    <ligand>
        <name>substrate</name>
    </ligand>
</feature>
<evidence type="ECO:0000256" key="1">
    <source>
        <dbReference type="HAMAP-Rule" id="MF_00943"/>
    </source>
</evidence>